<dbReference type="OrthoDB" id="625722at2"/>
<dbReference type="Proteomes" id="UP000317763">
    <property type="component" value="Unassembled WGS sequence"/>
</dbReference>
<gene>
    <name evidence="2" type="ORF">Ttaiw_00776</name>
</gene>
<dbReference type="STRING" id="307486.GCA_000807215_00402"/>
<comment type="caution">
    <text evidence="2">The sequence shown here is derived from an EMBL/GenBank/DDBJ whole genome shotgun (WGS) entry which is preliminary data.</text>
</comment>
<evidence type="ECO:0008006" key="4">
    <source>
        <dbReference type="Google" id="ProtNLM"/>
    </source>
</evidence>
<dbReference type="InterPro" id="IPR050356">
    <property type="entry name" value="SulA_CellDiv_inhibitor"/>
</dbReference>
<dbReference type="PANTHER" id="PTHR35369">
    <property type="entry name" value="BLR3025 PROTEIN-RELATED"/>
    <property type="match status" value="1"/>
</dbReference>
<keyword evidence="3" id="KW-1185">Reference proteome</keyword>
<evidence type="ECO:0000313" key="2">
    <source>
        <dbReference type="EMBL" id="TSE32916.1"/>
    </source>
</evidence>
<dbReference type="AlphaFoldDB" id="A0A554XAV2"/>
<dbReference type="GO" id="GO:0006281">
    <property type="term" value="P:DNA repair"/>
    <property type="evidence" value="ECO:0007669"/>
    <property type="project" value="TreeGrafter"/>
</dbReference>
<proteinExistence type="predicted"/>
<dbReference type="InterPro" id="IPR043502">
    <property type="entry name" value="DNA/RNA_pol_sf"/>
</dbReference>
<reference evidence="2 3" key="1">
    <citation type="submission" date="2019-07" db="EMBL/GenBank/DDBJ databases">
        <title>Tepidimonas taiwanensis I1-1 draft genome.</title>
        <authorList>
            <person name="Da Costa M.S."/>
            <person name="Froufe H.J.C."/>
            <person name="Egas C."/>
            <person name="Albuquerque L."/>
        </authorList>
    </citation>
    <scope>NUCLEOTIDE SEQUENCE [LARGE SCALE GENOMIC DNA]</scope>
    <source>
        <strain evidence="2 3">I1-1</strain>
    </source>
</reference>
<accession>A0A554XAV2</accession>
<sequence>MPPTPLWFACLSGCGSSAPEAGPWLARYGPQPAPLGGGWVIELSASARLFGGRVALLQRLRTEAAARGWPRIGVAPTALAALALARDTPPDGGWRCALGADWRARLDALPIERLDATEPHREVLAAAGLRTLGALRRCPRAALARRTAPALLVALDALYGHAPQPLSPWTATPVFEDTVTLPAPTTDAAALGFAAQRLLVRLCHWLRQRQWGVLRWRLGWQGQPPEAALHFQHRRPLQDLGLLRALVQEALARTRLNDAVEGVWLQTLQTAPWVPDTAGLLPGQPGADALPWDALLERLSARLGAERVQQVTLIPHGDPVQRQRWQPVRSGNAATDARPKPQTASAAHRHVVRASHWEPPWWLPQPHCLSEDAAGRPRLDGQPLRRLLAPQRVATGWWDAPVERLVCVATTPDGRCWWLQRTRVSGDGTWGPWEVAGVYA</sequence>
<keyword evidence="1" id="KW-0227">DNA damage</keyword>
<protein>
    <recommendedName>
        <fullName evidence="4">Protein ImuB</fullName>
    </recommendedName>
</protein>
<dbReference type="EMBL" id="VJOM01000006">
    <property type="protein sequence ID" value="TSE32916.1"/>
    <property type="molecule type" value="Genomic_DNA"/>
</dbReference>
<organism evidence="2 3">
    <name type="scientific">Tepidimonas taiwanensis</name>
    <dbReference type="NCBI Taxonomy" id="307486"/>
    <lineage>
        <taxon>Bacteria</taxon>
        <taxon>Pseudomonadati</taxon>
        <taxon>Pseudomonadota</taxon>
        <taxon>Betaproteobacteria</taxon>
        <taxon>Burkholderiales</taxon>
        <taxon>Tepidimonas</taxon>
    </lineage>
</organism>
<evidence type="ECO:0000256" key="1">
    <source>
        <dbReference type="ARBA" id="ARBA00022763"/>
    </source>
</evidence>
<name>A0A554XAV2_9BURK</name>
<evidence type="ECO:0000313" key="3">
    <source>
        <dbReference type="Proteomes" id="UP000317763"/>
    </source>
</evidence>
<dbReference type="PANTHER" id="PTHR35369:SF2">
    <property type="entry name" value="BLR3025 PROTEIN"/>
    <property type="match status" value="1"/>
</dbReference>
<dbReference type="SUPFAM" id="SSF56672">
    <property type="entry name" value="DNA/RNA polymerases"/>
    <property type="match status" value="1"/>
</dbReference>
<dbReference type="CDD" id="cd03468">
    <property type="entry name" value="PolY_like"/>
    <property type="match status" value="1"/>
</dbReference>
<dbReference type="RefSeq" id="WP_043698880.1">
    <property type="nucleotide sequence ID" value="NZ_CP083911.1"/>
</dbReference>